<dbReference type="CDD" id="cd07374">
    <property type="entry name" value="CYTH-like_Pase"/>
    <property type="match status" value="1"/>
</dbReference>
<protein>
    <submittedName>
        <fullName evidence="4">CYTH and CHAD domain-containing protein</fullName>
    </submittedName>
</protein>
<comment type="caution">
    <text evidence="4">The sequence shown here is derived from an EMBL/GenBank/DDBJ whole genome shotgun (WGS) entry which is preliminary data.</text>
</comment>
<keyword evidence="5" id="KW-1185">Reference proteome</keyword>
<dbReference type="EMBL" id="JAAWWP010000008">
    <property type="protein sequence ID" value="NKI42525.1"/>
    <property type="molecule type" value="Genomic_DNA"/>
</dbReference>
<feature type="domain" description="CHAD" evidence="3">
    <location>
        <begin position="217"/>
        <end position="502"/>
    </location>
</feature>
<dbReference type="PROSITE" id="PS51707">
    <property type="entry name" value="CYTH"/>
    <property type="match status" value="1"/>
</dbReference>
<evidence type="ECO:0000256" key="1">
    <source>
        <dbReference type="SAM" id="MobiDB-lite"/>
    </source>
</evidence>
<dbReference type="RefSeq" id="WP_168539699.1">
    <property type="nucleotide sequence ID" value="NZ_JAAWWP010000008.1"/>
</dbReference>
<organism evidence="4 5">
    <name type="scientific">Streptomyces physcomitrii</name>
    <dbReference type="NCBI Taxonomy" id="2724184"/>
    <lineage>
        <taxon>Bacteria</taxon>
        <taxon>Bacillati</taxon>
        <taxon>Actinomycetota</taxon>
        <taxon>Actinomycetes</taxon>
        <taxon>Kitasatosporales</taxon>
        <taxon>Streptomycetaceae</taxon>
        <taxon>Streptomyces</taxon>
    </lineage>
</organism>
<dbReference type="Gene3D" id="2.40.320.10">
    <property type="entry name" value="Hypothetical Protein Pfu-838710-001"/>
    <property type="match status" value="1"/>
</dbReference>
<dbReference type="InterPro" id="IPR023577">
    <property type="entry name" value="CYTH_domain"/>
</dbReference>
<dbReference type="Pfam" id="PF01928">
    <property type="entry name" value="CYTH"/>
    <property type="match status" value="1"/>
</dbReference>
<evidence type="ECO:0000259" key="2">
    <source>
        <dbReference type="PROSITE" id="PS51707"/>
    </source>
</evidence>
<accession>A0ABX1H5D5</accession>
<dbReference type="Gene3D" id="1.40.20.10">
    <property type="entry name" value="CHAD domain"/>
    <property type="match status" value="1"/>
</dbReference>
<feature type="compositionally biased region" description="Pro residues" evidence="1">
    <location>
        <begin position="206"/>
        <end position="215"/>
    </location>
</feature>
<evidence type="ECO:0000313" key="5">
    <source>
        <dbReference type="Proteomes" id="UP000772196"/>
    </source>
</evidence>
<name>A0ABX1H5D5_9ACTN</name>
<dbReference type="SUPFAM" id="SSF55154">
    <property type="entry name" value="CYTH-like phosphatases"/>
    <property type="match status" value="1"/>
</dbReference>
<dbReference type="Proteomes" id="UP000772196">
    <property type="component" value="Unassembled WGS sequence"/>
</dbReference>
<feature type="region of interest" description="Disordered" evidence="1">
    <location>
        <begin position="189"/>
        <end position="220"/>
    </location>
</feature>
<sequence length="511" mass="55658">MAHSKREIERKYQGPPGSGSLSLPELGGTGPVHAVRDQGVRELDALYFDTADARLAAGGLTLRRRTGGEDEGWHLKLPLAADVREEIQAPLAPEVPAELAALVRGFTRGAALVPLVRLVSVRELHHLVDARGTLLAEASVDRVLAERLGGASAEWTEAEVELAEGAPPALLDKLDKRLRKAGLRRAASPSKLATALARTAPERTAPEPPGTPAAEPPGRAGARLLGYLRAQRETLVHLDPAVRRELPDSVHRMRVATRRLRSALRSYADLLDREVTEPLGAELKWLAGELGADRDLEVLTERLGAHLAELAPELVEGPVPQRLRQWAGENRGGSRGQVAAALDSERYLALLDRLDALLADPPFRKAAGGPPRKVYRKALGRELARLRRRLEQAAATAPGPERDLALHEARKKAKRTRYAAEAATELLGPPAKRLAKDVKKLQKLLGEHQDGVVARDRLRELAAAAETAGENAFTYGLLYGREERAAARCESEVPAAWQRVEHSGRRLRHKK</sequence>
<feature type="domain" description="CYTH" evidence="2">
    <location>
        <begin position="5"/>
        <end position="199"/>
    </location>
</feature>
<dbReference type="Pfam" id="PF05235">
    <property type="entry name" value="CHAD"/>
    <property type="match status" value="1"/>
</dbReference>
<dbReference type="PROSITE" id="PS51708">
    <property type="entry name" value="CHAD"/>
    <property type="match status" value="1"/>
</dbReference>
<evidence type="ECO:0000259" key="3">
    <source>
        <dbReference type="PROSITE" id="PS51708"/>
    </source>
</evidence>
<dbReference type="SMART" id="SM00880">
    <property type="entry name" value="CHAD"/>
    <property type="match status" value="1"/>
</dbReference>
<feature type="compositionally biased region" description="Low complexity" evidence="1">
    <location>
        <begin position="14"/>
        <end position="26"/>
    </location>
</feature>
<dbReference type="InterPro" id="IPR033469">
    <property type="entry name" value="CYTH-like_dom_sf"/>
</dbReference>
<dbReference type="SMART" id="SM01118">
    <property type="entry name" value="CYTH"/>
    <property type="match status" value="1"/>
</dbReference>
<reference evidence="4 5" key="1">
    <citation type="submission" date="2020-04" db="EMBL/GenBank/DDBJ databases">
        <title>Phylogenetic Diversity and Antibacterial Activity against Ralstonia solanacearum of Endophytic Actinomycete Isolated from Moss.</title>
        <authorList>
            <person name="Zhuang X."/>
        </authorList>
    </citation>
    <scope>NUCLEOTIDE SEQUENCE [LARGE SCALE GENOMIC DNA]</scope>
    <source>
        <strain evidence="4 5">LD120</strain>
    </source>
</reference>
<feature type="compositionally biased region" description="Basic and acidic residues" evidence="1">
    <location>
        <begin position="1"/>
        <end position="12"/>
    </location>
</feature>
<dbReference type="PANTHER" id="PTHR39339:SF1">
    <property type="entry name" value="CHAD DOMAIN-CONTAINING PROTEIN"/>
    <property type="match status" value="1"/>
</dbReference>
<feature type="region of interest" description="Disordered" evidence="1">
    <location>
        <begin position="1"/>
        <end position="33"/>
    </location>
</feature>
<evidence type="ECO:0000313" key="4">
    <source>
        <dbReference type="EMBL" id="NKI42525.1"/>
    </source>
</evidence>
<gene>
    <name evidence="4" type="ORF">HFV08_15040</name>
</gene>
<dbReference type="InterPro" id="IPR007899">
    <property type="entry name" value="CHAD_dom"/>
</dbReference>
<dbReference type="PANTHER" id="PTHR39339">
    <property type="entry name" value="SLR1444 PROTEIN"/>
    <property type="match status" value="1"/>
</dbReference>
<proteinExistence type="predicted"/>
<dbReference type="InterPro" id="IPR038186">
    <property type="entry name" value="CHAD_dom_sf"/>
</dbReference>